<dbReference type="Pfam" id="PF13385">
    <property type="entry name" value="Laminin_G_3"/>
    <property type="match status" value="1"/>
</dbReference>
<dbReference type="InterPro" id="IPR001024">
    <property type="entry name" value="PLAT/LH2_dom"/>
</dbReference>
<dbReference type="SUPFAM" id="SSF49899">
    <property type="entry name" value="Concanavalin A-like lectins/glucanases"/>
    <property type="match status" value="8"/>
</dbReference>
<dbReference type="PROSITE" id="PS00022">
    <property type="entry name" value="EGF_1"/>
    <property type="match status" value="3"/>
</dbReference>
<dbReference type="InterPro" id="IPR000884">
    <property type="entry name" value="TSP1_rpt"/>
</dbReference>
<feature type="domain" description="EGF-like" evidence="17">
    <location>
        <begin position="1241"/>
        <end position="1273"/>
    </location>
</feature>
<proteinExistence type="inferred from homology"/>
<keyword evidence="10" id="KW-1133">Transmembrane helix</keyword>
<dbReference type="Gene3D" id="2.10.25.10">
    <property type="entry name" value="Laminin"/>
    <property type="match status" value="4"/>
</dbReference>
<dbReference type="InterPro" id="IPR000742">
    <property type="entry name" value="EGF"/>
</dbReference>
<dbReference type="Pfam" id="PF00014">
    <property type="entry name" value="Kunitz_BPTI"/>
    <property type="match status" value="1"/>
</dbReference>
<evidence type="ECO:0000313" key="22">
    <source>
        <dbReference type="EMBL" id="KAJ7374826.1"/>
    </source>
</evidence>
<dbReference type="Gene3D" id="2.60.120.200">
    <property type="match status" value="7"/>
</dbReference>
<evidence type="ECO:0000259" key="21">
    <source>
        <dbReference type="PROSITE" id="PS51406"/>
    </source>
</evidence>
<evidence type="ECO:0000259" key="17">
    <source>
        <dbReference type="PROSITE" id="PS50026"/>
    </source>
</evidence>
<evidence type="ECO:0000259" key="19">
    <source>
        <dbReference type="PROSITE" id="PS50279"/>
    </source>
</evidence>
<dbReference type="PROSITE" id="PS50940">
    <property type="entry name" value="CHIT_BIND_II"/>
    <property type="match status" value="1"/>
</dbReference>
<feature type="domain" description="EGF-like" evidence="17">
    <location>
        <begin position="4813"/>
        <end position="4844"/>
    </location>
</feature>
<dbReference type="Pfam" id="PF07974">
    <property type="entry name" value="EGF_2"/>
    <property type="match status" value="1"/>
</dbReference>
<dbReference type="PROSITE" id="PS50095">
    <property type="entry name" value="PLAT"/>
    <property type="match status" value="1"/>
</dbReference>
<evidence type="ECO:0000259" key="18">
    <source>
        <dbReference type="PROSITE" id="PS50095"/>
    </source>
</evidence>
<feature type="domain" description="Fibrinogen C-terminal" evidence="21">
    <location>
        <begin position="871"/>
        <end position="923"/>
    </location>
</feature>
<dbReference type="PROSITE" id="PS01186">
    <property type="entry name" value="EGF_2"/>
    <property type="match status" value="4"/>
</dbReference>
<name>A0A9W9Z4G9_9CNID</name>
<evidence type="ECO:0000256" key="14">
    <source>
        <dbReference type="ARBA" id="ARBA00023331"/>
    </source>
</evidence>
<evidence type="ECO:0000256" key="3">
    <source>
        <dbReference type="ARBA" id="ARBA00007226"/>
    </source>
</evidence>
<feature type="compositionally biased region" description="Low complexity" evidence="16">
    <location>
        <begin position="304"/>
        <end position="314"/>
    </location>
</feature>
<dbReference type="SUPFAM" id="SSF82895">
    <property type="entry name" value="TSP-1 type 1 repeat"/>
    <property type="match status" value="9"/>
</dbReference>
<feature type="disulfide bond" evidence="15">
    <location>
        <begin position="4834"/>
        <end position="4843"/>
    </location>
</feature>
<comment type="similarity">
    <text evidence="3">Belongs to the venom Kunitz-type family. Sea anemone type 2 potassium channel toxin subfamily.</text>
</comment>
<keyword evidence="4 15" id="KW-0245">EGF-like domain</keyword>
<dbReference type="FunFam" id="2.20.100.10:FF:000007">
    <property type="entry name" value="Thrombospondin 1"/>
    <property type="match status" value="2"/>
</dbReference>
<dbReference type="FunFam" id="2.20.100.10:FF:000080">
    <property type="entry name" value="SCO-spondin"/>
    <property type="match status" value="1"/>
</dbReference>
<dbReference type="PROSITE" id="PS50026">
    <property type="entry name" value="EGF_3"/>
    <property type="match status" value="3"/>
</dbReference>
<evidence type="ECO:0000256" key="5">
    <source>
        <dbReference type="ARBA" id="ARBA00022690"/>
    </source>
</evidence>
<evidence type="ECO:0000256" key="12">
    <source>
        <dbReference type="ARBA" id="ARBA00023157"/>
    </source>
</evidence>
<evidence type="ECO:0000313" key="23">
    <source>
        <dbReference type="Proteomes" id="UP001163046"/>
    </source>
</evidence>
<feature type="region of interest" description="Disordered" evidence="16">
    <location>
        <begin position="293"/>
        <end position="362"/>
    </location>
</feature>
<feature type="region of interest" description="Disordered" evidence="16">
    <location>
        <begin position="207"/>
        <end position="262"/>
    </location>
</feature>
<dbReference type="InterPro" id="IPR044004">
    <property type="entry name" value="TSP1_spondin_dom"/>
</dbReference>
<dbReference type="CDD" id="cd00054">
    <property type="entry name" value="EGF_CA"/>
    <property type="match status" value="6"/>
</dbReference>
<dbReference type="FunFam" id="2.20.100.10:FF:000001">
    <property type="entry name" value="semaphorin-5A isoform X1"/>
    <property type="match status" value="5"/>
</dbReference>
<dbReference type="CDD" id="cd00109">
    <property type="entry name" value="Kunitz-type"/>
    <property type="match status" value="1"/>
</dbReference>
<feature type="disulfide bond" evidence="15">
    <location>
        <begin position="4817"/>
        <end position="4827"/>
    </location>
</feature>
<keyword evidence="12 15" id="KW-1015">Disulfide bond</keyword>
<dbReference type="SMART" id="SM00209">
    <property type="entry name" value="TSP1"/>
    <property type="match status" value="10"/>
</dbReference>
<dbReference type="Gene3D" id="3.20.20.80">
    <property type="entry name" value="Glycosidases"/>
    <property type="match status" value="1"/>
</dbReference>
<dbReference type="InterPro" id="IPR052065">
    <property type="entry name" value="Compl_asym_regulator"/>
</dbReference>
<evidence type="ECO:0000256" key="6">
    <source>
        <dbReference type="ARBA" id="ARBA00022692"/>
    </source>
</evidence>
<sequence length="4958" mass="538878">MWVKLTSTAGRQSLFDAIAAGSPQHQGNYHFEVVDGRVRWFTRDLNGKVVFNVTTAQVVVPPNQWTHLVGTYDKQQGLAKIYVNTQMAGQGKGVGYLAQDWGERAGIGSHKGQRFLVGAVDEVYIYTSALTQSQIRHLACVCEDSKGLHIPKPGSWPGCMRGNNGTIATSKPNPQPPCVPCVIPPNCPVPHPCPAQCPAPCPPVATTKPTAAPPPSTTATTPSKPTPPPVPSTSSTTVQTTGPPVTFGPVTTTTSKPNPSPQPPCVPCVIPPNCPVPHPCPAQCPAPCPPVPTTKPTAAPPPSTTATTPSITTQPTPPPVPSTPSTTLQPPPAPTKPLGPVTTKSPRPTKKPSPVIPPLKTTEKPRVIVTTKPLVPLCLQFNGKDCIGPANETRACNTFYYPISGNYSDWSEYGQCSVTCGKGINTRSRSCINPPPQHGGKNCSAFGPAVESKECNLKECPIDGSFTTYSNYTACSKTCGKGVQSRTRSCSNPLPQFGGKNCSGNYEESRECNTQPCPIDGGFDEWGNYSACSSSCGGGNQVRMRTCTNPIPENGGKPCDGPTSESRECSTQPCPVNGGYSEWTAYSQCSATCGGVNGGYTEWAPWTACSVTCGGGVIKRTRNCSNPSPQFGGKDCSLDGPEILTQACNPQQCPVNGGYSPWSDWTQCTVTCGGGESLRSRQCANPAPEFGGKDCSSLGSSSETMKCKIDPCPVNGGYSTWEQWSPCSETCGNGQQNRIRQCSNPAPSYGGADCVTLGEPTEAKACYLQVCPGPPETGWSECSKTCGGGEKFKMVNAGGQMTKKTIPCNTLPCPVNGGFTAWANWTECSQSCGGGVSSRTRACINPMPMYGGKACPEKPVESKECNVQPCPQPKIPIRSCREFAERCHSKTDGIYTIYLQKPNSAETANVFCDMTHDNGGWTLLVTSATNQGWTKGNVKTRNAAEPSVTKDYSALDDGDTIKSIAVSPYFLYRLEARERGSNGGIFVAPQNYSITSSQCALNGVQLLKKFGTWPEDQSGVGKRMPYLSPEDDKSLLTTSDCGSPTKFGMIVSKTTDNQPAKWISGNSENPGLFAPAGGKPDPMCPFPVPGGYDEWAQWSSCPVTCGGGTQVRTRNCTNPVPLNGGTDCSSIGGNMETRKCNPVACPGVKVDGAYTPWSPWSECTATCGGGTRMRNRACTNPTAQNGGKTCLDQGLGPEIETQMCNVQPCPSICIPACQNGGTCVNAKCQCGQGLYEGNVCQTPVCQRVCQNGGTCIAPNTCQCQPGYSAQWCQASTCKPDCLNGGTCVNGKCVCAAGYSGPNCNIVSPCDIGKPEGPCQLDIQQEVSKASVVQQSSPCIVFLQEVLSHCSYRNMSHLYSRKNCEQMCDPSESDVCQRVWNTEKCINAEVRYYFDSTVKQCKPFKFANCLGNENVYPTAADCQARCSGIKPTIVTPTGPGTKEPPIPASYYWYFLAYKQNQVYGMPPLFINGQASLLNMGFRIFNKTWLSTTLSNEDCLLNPDKCLKGFSIGIKVRIDLSVSRCKQPRYILDTGPSLKSQGVSIYVNGNMLVARVISSKGTWQVQTPVAYDFWCYILITWHPQKGVQFYGNSNIKASLMAPQSNAAPASVYNGKPNFAVGRGLNQDPSQMCGLIYMSSIAVFKQHLNQEWVNKVFGFFWKNIVSKQPLVDYYVKMTIKNLSGKKIILIPGDNDPASGMPINANVMAMITKDCPVVEPNVPALQFAVVDAETRKQFMLINGSQLITLRPVRNKNVNPIILVIGKPMPNQQYYLVLRIANMAGDDIVVKPSDGDPAGGFMIRKKTLVVITKKVKSPLSCNFEAFLKADETKKLFINYRSMFELKPTPTKSTPAITLTVTKNPSPVQMFFLSMRFANYGKQSVLITTSDKEPPEGFTIKPRTIVQITKNVTHRNAITFWAKAVDHSCVLNNQPSLIVIPQEKVGDWQVVNLTDKYVPPVFPPPSQLFSVLLQVTNNAGVQITLVSNDAKPLNGETMLPSSMLTVNKLTAHMKPIKLFAVESATEKRLLINGMDSVSVSPSTKQIMMPLVISAMPPLSPSQYWSFFVISNGIIPGKAAFKVNGNSQTVDGGLLLDGTSGYLSSHLGGQDALTNPGNFLDGFAFGLKLKLPAAVLQYDNPRYILDTGEKSVNSPGVSFYLLNKKMVMELATYDTRWKAETDVITDQWFYLITTWRMKTGLAMYINGKQQAQDKGGVGVQNMKDWKQQDNFCLGRNVGGNGQFFANFYIASFVVFNSYLEAQTAYSVYKYYNNDVAIQPSKLYYITLYVNNTEPEDVLLAASDSQPASGFTMKGKTCNRIVKKLRSPSAVKFRVWGVTTNKPFLVNGEREISVVPSDYEQGTTEVSISLVKPGDDLSPPPRFHMSFLVENQAGVALRVLTSDNDPPDGFKLEPEHTSIITKEVSNPTDMSIHAVVPGEEKTLLVNGHPRIMVAPSKATGDPIVLKITGPGGQAAPDGGIVVNTPPESSIYFWRLKSITPQGFIEGNPAFRVHGKVQASDGGVSFDGESGFLTTDMSGTDCVMDPALCTKGLSIGMSLKFDQSAKDYKEPKYLIDTGAQSSQTRGVSMFVKDGKIFFTLAISQKVWEVSAPLIFDNWFYLTGTWSEVEGLSLYENDLLQATDALGKQEPARPTNAAQTNFCIGGRVPNVFGSDFAKFSVKTLAVFDESIPSAHAGSVAAFYRDYDGSGAAAKFYIVLEVTNLSKKKLTLLSSDNYPSQGFTINAGSVVKIKKAVSRPSAVIFLARDYTTKQSLFLSGKESMSVTPTKSPLQVVPVQITQQGQPGVGSYNPSSWGSGRVECFSTPSQPVPFMDPLSNERQTSSGNPPLTIHGSLQPILGGSSFDGTQSSLSGQLPGTACVIDPDMCISGFAVGAKLRFSDQSLTSNAPQYVIDTGASANNKGVSVFLQLNSLYFKIVTSNAVYQASIPVYANKWFYVLGDFSRKTGLQVYSDGELADGDVLGTAGNHATSANPQNFFVGSSVTQGAHASFQLASISTFKGVLSRKTISHIYSYFWRQGSEGEGKKYFMVLKVTNSIGQDALMFSSDNQAPNGMLVKKGSFLTIVKTMVSKWPVNFIAMDRSTKARLFLNNLAKFKVEPSHSQEQVVEVTLTPSGENNDDAGKISPSAVVSASPVSPFHSWSFVFKTHDKIVGSPPLNLFGQTAIQNNGMLFDGAGTFATASLSKSDCLQDPGQCVNGFSMGAKLKFDEADMSYNMPKYIVDSGARSLTTRGVSAYIVNGNLFFELATAKKAWKVQTKISPDVWCYASMTWRNDVGLKLYLDGAEVVTDAQGKEIDLQLNANKPNLCFGRDVQGAGHYAKFSIGSFSSFNTFLSPSIMRNVYTFYFRSGMFDSSASNTIKLRVKNTFDKDVQLMSSDKQPAQGIQILKKYTTEIRKDVSVGQAVTFNAKTADLNLLMNNQDKLTISPALTRQGPFAVVISKDKIAGDGGVSAVGTYYISMKILNKSGKNVVIMPSDNNPPQGFPVKKGFMMTFTKPTTGNTAVVFKVVDPVSSQLMKVNGKDSIEMVPSEVKGVPKVLEIAAPGQEQGKQQYYISVRFKNMAGQDVLVRSSDNNPAKGWTVKKNFMVDITKGTISIQPVTLVATSADGKNTPLSLNNKLEMSLTPQTSKEKKTELIIGKQGDFRKKKSQVPTARQHIAVKPSLYYVTLKVRNRAGKKSIIAPSYKGLNEGFHINSGAIMKITREFQSSEPLLLKAFDPDSHSAMMINNRKSIIVKPAKFKEKVTDVVISPLDGPLGPEERYITLFLHNKVGREIRVEPSRGRKGGYVVPQNGYLKVSMIFPKSESLARPVTFGAKDLETENELEVNGDVKKVSITPGEFPDEVINMTITAPAPKIKPVHSWSMLSVRDSRIPGGHPPPADKLSDSSIIFHARHPHSAATQQIPGNPDLRTHGEMTLVDGGLAFDGQESHAVAQITADDCVINPEKCADGLSFGTKLKFGNIDNELRYIVDTGAHNRGMRGFTLFTQNRRLFAVVRNADREWTVQSTAIMNNWVYVLVTWSKREGMKMYYNAQLRVHDTTGKPVSSTTVTSYKDNFVIGREVGNNGPFHPGKFDMASFTTFAGCLPQDDVNAAYIFFWSGLSAKIYYASLCVTNEVGRPIVLKPDKGNPQGFEIVPESTLEVTLMSMSTDGAPIKPVYFIAADKETHTHLRINDFDKPFPVTPRDGRKPCKTLIVTVAPPKLRYKKMWPLRKVENGRLIGDDPVPEAHGAIVPLEGGLLLNGNDSWLDMGNFEGECLSNPDKCTAGLSFGVRFKLDDAAKSYKDEPHYIVDSGGSSKESRGFTLFVKDGKLYAVVSVPDEVWRVESDFSFNAWQYVMVTWARENGLALYINGTEIARARGYMPQEGDHDKDTYTRLIVGRNAAGTPYGYTRMVASSLEVFEAEVPAKSAKDVFLYFSSNVESSSSNRFVKVRFDNKAGTQVKVIPSKGQNKNEGYTVQPHMTLDLNFEEKGQQNDIPIHFKVENPWTPGDKLLANGQQGPVTVVPSPNKDDIKLVTITAAFRCLQPEGLFKDPTDNTHYIHCEKGEPHTMACPDDMTWDDTRKSCFGQGRESTLDEKVYYFYIKFTNNAKKDAEIFIPGTKKTNAIPPGKSLSLKFSKFKMEPADFVALSKPFKEPLLLNSLPIMNIKPNLDADKIVDVTITNPTYYYTVSIKTGNKYLGGTDGKIFVRLSGDRGSTDKIPLTSNLPSGARHFKTGQLDTFRVAASDIGLITKVFVEMYNTGQSRKWFVDKISVKDMKGRMFEFPVNDWIDTKEGVVAQKEFTLSSNGFHDEPIKPPAKPSPFGLSDCADPCQHGGRCVQGLCICPLNYEGEHCENAVCSLSCFNGGKCTDPGFNNCTCPKGYTGSLCETPICNNYCFHTGECTEPESCTCPPGYSGKRCEISACKPDCLNGGYCINGTCECAPGYSGPTCRIASLCTLPQIMARVYGR</sequence>
<dbReference type="Pfam" id="PF25024">
    <property type="entry name" value="EGF_TEN"/>
    <property type="match status" value="1"/>
</dbReference>
<evidence type="ECO:0000259" key="20">
    <source>
        <dbReference type="PROSITE" id="PS50940"/>
    </source>
</evidence>
<evidence type="ECO:0000256" key="8">
    <source>
        <dbReference type="ARBA" id="ARBA00022737"/>
    </source>
</evidence>
<dbReference type="InterPro" id="IPR013320">
    <property type="entry name" value="ConA-like_dom_sf"/>
</dbReference>
<evidence type="ECO:0000256" key="15">
    <source>
        <dbReference type="PROSITE-ProRule" id="PRU00076"/>
    </source>
</evidence>
<reference evidence="22" key="1">
    <citation type="submission" date="2023-01" db="EMBL/GenBank/DDBJ databases">
        <title>Genome assembly of the deep-sea coral Lophelia pertusa.</title>
        <authorList>
            <person name="Herrera S."/>
            <person name="Cordes E."/>
        </authorList>
    </citation>
    <scope>NUCLEOTIDE SEQUENCE</scope>
    <source>
        <strain evidence="22">USNM1676648</strain>
        <tissue evidence="22">Polyp</tissue>
    </source>
</reference>
<dbReference type="Pfam" id="PF19028">
    <property type="entry name" value="TSP1_spondin"/>
    <property type="match status" value="1"/>
</dbReference>
<evidence type="ECO:0000256" key="13">
    <source>
        <dbReference type="ARBA" id="ARBA00023180"/>
    </source>
</evidence>
<evidence type="ECO:0000256" key="2">
    <source>
        <dbReference type="ARBA" id="ARBA00004532"/>
    </source>
</evidence>
<dbReference type="Pfam" id="PF00090">
    <property type="entry name" value="TSP_1"/>
    <property type="match status" value="9"/>
</dbReference>
<feature type="domain" description="PLAT" evidence="18">
    <location>
        <begin position="4675"/>
        <end position="4793"/>
    </location>
</feature>
<dbReference type="PROSITE" id="PS50279">
    <property type="entry name" value="BPTI_KUNITZ_2"/>
    <property type="match status" value="1"/>
</dbReference>
<dbReference type="InterPro" id="IPR002181">
    <property type="entry name" value="Fibrinogen_a/b/g_C_dom"/>
</dbReference>
<keyword evidence="5" id="KW-0646">Protease inhibitor</keyword>
<feature type="domain" description="BPTI/Kunitz inhibitor" evidence="19">
    <location>
        <begin position="1375"/>
        <end position="1425"/>
    </location>
</feature>
<dbReference type="PROSITE" id="PS50092">
    <property type="entry name" value="TSP1"/>
    <property type="match status" value="9"/>
</dbReference>
<dbReference type="InterPro" id="IPR013111">
    <property type="entry name" value="EGF_extracell"/>
</dbReference>
<dbReference type="PANTHER" id="PTHR22906:SF21">
    <property type="entry name" value="SEMA DOMAIN-CONTAINING PROTEIN"/>
    <property type="match status" value="1"/>
</dbReference>
<feature type="disulfide bond" evidence="15">
    <location>
        <begin position="4900"/>
        <end position="4909"/>
    </location>
</feature>
<dbReference type="InterPro" id="IPR036508">
    <property type="entry name" value="Chitin-bd_dom_sf"/>
</dbReference>
<feature type="compositionally biased region" description="Pro residues" evidence="16">
    <location>
        <begin position="293"/>
        <end position="303"/>
    </location>
</feature>
<feature type="disulfide bond" evidence="15">
    <location>
        <begin position="1245"/>
        <end position="1255"/>
    </location>
</feature>
<dbReference type="PANTHER" id="PTHR22906">
    <property type="entry name" value="PROPERDIN"/>
    <property type="match status" value="1"/>
</dbReference>
<evidence type="ECO:0000256" key="16">
    <source>
        <dbReference type="SAM" id="MobiDB-lite"/>
    </source>
</evidence>
<evidence type="ECO:0000256" key="4">
    <source>
        <dbReference type="ARBA" id="ARBA00022536"/>
    </source>
</evidence>
<keyword evidence="8" id="KW-0677">Repeat</keyword>
<gene>
    <name evidence="22" type="ORF">OS493_005178</name>
</gene>
<dbReference type="InterPro" id="IPR002557">
    <property type="entry name" value="Chitin-bd_dom"/>
</dbReference>
<dbReference type="InterPro" id="IPR002223">
    <property type="entry name" value="Kunitz_BPTI"/>
</dbReference>
<dbReference type="Gene3D" id="2.20.100.10">
    <property type="entry name" value="Thrombospondin type-1 (TSP1) repeat"/>
    <property type="match status" value="9"/>
</dbReference>
<keyword evidence="14" id="KW-0166">Nematocyst</keyword>
<feature type="compositionally biased region" description="Low complexity" evidence="16">
    <location>
        <begin position="232"/>
        <end position="257"/>
    </location>
</feature>
<dbReference type="InterPro" id="IPR036880">
    <property type="entry name" value="Kunitz_BPTI_sf"/>
</dbReference>
<dbReference type="GO" id="GO:0004867">
    <property type="term" value="F:serine-type endopeptidase inhibitor activity"/>
    <property type="evidence" value="ECO:0007669"/>
    <property type="project" value="UniProtKB-KW"/>
</dbReference>
<keyword evidence="11" id="KW-0472">Membrane</keyword>
<feature type="disulfide bond" evidence="15">
    <location>
        <begin position="4882"/>
        <end position="4892"/>
    </location>
</feature>
<dbReference type="InterPro" id="IPR036056">
    <property type="entry name" value="Fibrinogen-like_C"/>
</dbReference>
<dbReference type="InterPro" id="IPR036383">
    <property type="entry name" value="TSP1_rpt_sf"/>
</dbReference>
<evidence type="ECO:0000256" key="10">
    <source>
        <dbReference type="ARBA" id="ARBA00022989"/>
    </source>
</evidence>
<dbReference type="SUPFAM" id="SSF57625">
    <property type="entry name" value="Invertebrate chitin-binding proteins"/>
    <property type="match status" value="1"/>
</dbReference>
<accession>A0A9W9Z4G9</accession>
<dbReference type="GO" id="GO:0042151">
    <property type="term" value="C:nematocyst"/>
    <property type="evidence" value="ECO:0007669"/>
    <property type="project" value="UniProtKB-SubCell"/>
</dbReference>
<keyword evidence="23" id="KW-1185">Reference proteome</keyword>
<dbReference type="SMART" id="SM00181">
    <property type="entry name" value="EGF"/>
    <property type="match status" value="7"/>
</dbReference>
<dbReference type="GO" id="GO:0005576">
    <property type="term" value="C:extracellular region"/>
    <property type="evidence" value="ECO:0007669"/>
    <property type="project" value="InterPro"/>
</dbReference>
<dbReference type="InterPro" id="IPR013032">
    <property type="entry name" value="EGF-like_CS"/>
</dbReference>
<dbReference type="Gene3D" id="3.90.215.10">
    <property type="entry name" value="Gamma Fibrinogen, chain A, domain 1"/>
    <property type="match status" value="1"/>
</dbReference>
<comment type="subcellular location">
    <subcellularLocation>
        <location evidence="1">Membrane</location>
        <topology evidence="1">Single-pass membrane protein</topology>
    </subcellularLocation>
    <subcellularLocation>
        <location evidence="2">Nematocyst</location>
    </subcellularLocation>
</comment>
<dbReference type="Gene3D" id="4.10.410.10">
    <property type="entry name" value="Pancreatic trypsin inhibitor Kunitz domain"/>
    <property type="match status" value="1"/>
</dbReference>
<evidence type="ECO:0000256" key="9">
    <source>
        <dbReference type="ARBA" id="ARBA00022900"/>
    </source>
</evidence>
<feature type="domain" description="EGF-like" evidence="17">
    <location>
        <begin position="4878"/>
        <end position="4910"/>
    </location>
</feature>
<dbReference type="PROSITE" id="PS51406">
    <property type="entry name" value="FIBRINOGEN_C_2"/>
    <property type="match status" value="1"/>
</dbReference>
<dbReference type="FunFam" id="2.20.100.10:FF:000002">
    <property type="entry name" value="Unc-5 netrin receptor C"/>
    <property type="match status" value="1"/>
</dbReference>
<dbReference type="Pfam" id="PF00147">
    <property type="entry name" value="Fibrinogen_C"/>
    <property type="match status" value="1"/>
</dbReference>
<dbReference type="NCBIfam" id="NF040941">
    <property type="entry name" value="GGGWT_bact"/>
    <property type="match status" value="1"/>
</dbReference>
<dbReference type="Pfam" id="PF01477">
    <property type="entry name" value="PLAT"/>
    <property type="match status" value="1"/>
</dbReference>
<dbReference type="Pfam" id="PF12661">
    <property type="entry name" value="hEGF"/>
    <property type="match status" value="1"/>
</dbReference>
<keyword evidence="6" id="KW-0812">Transmembrane</keyword>
<dbReference type="SUPFAM" id="SSF49723">
    <property type="entry name" value="Lipase/lipooxygenase domain (PLAT/LH2 domain)"/>
    <property type="match status" value="1"/>
</dbReference>
<evidence type="ECO:0000256" key="11">
    <source>
        <dbReference type="ARBA" id="ARBA00023136"/>
    </source>
</evidence>
<evidence type="ECO:0000256" key="1">
    <source>
        <dbReference type="ARBA" id="ARBA00004167"/>
    </source>
</evidence>
<dbReference type="GO" id="GO:0008061">
    <property type="term" value="F:chitin binding"/>
    <property type="evidence" value="ECO:0007669"/>
    <property type="project" value="InterPro"/>
</dbReference>
<feature type="domain" description="Chitin-binding type-2" evidence="20">
    <location>
        <begin position="4529"/>
        <end position="4574"/>
    </location>
</feature>
<dbReference type="Proteomes" id="UP001163046">
    <property type="component" value="Unassembled WGS sequence"/>
</dbReference>
<dbReference type="SUPFAM" id="SSF56496">
    <property type="entry name" value="Fibrinogen C-terminal domain-like"/>
    <property type="match status" value="1"/>
</dbReference>
<dbReference type="GO" id="GO:0016020">
    <property type="term" value="C:membrane"/>
    <property type="evidence" value="ECO:0007669"/>
    <property type="project" value="UniProtKB-SubCell"/>
</dbReference>
<evidence type="ECO:0000256" key="7">
    <source>
        <dbReference type="ARBA" id="ARBA00022729"/>
    </source>
</evidence>
<dbReference type="EMBL" id="MU826827">
    <property type="protein sequence ID" value="KAJ7374826.1"/>
    <property type="molecule type" value="Genomic_DNA"/>
</dbReference>
<keyword evidence="9" id="KW-0722">Serine protease inhibitor</keyword>
<dbReference type="Gene3D" id="2.60.60.20">
    <property type="entry name" value="PLAT/LH2 domain"/>
    <property type="match status" value="1"/>
</dbReference>
<dbReference type="SUPFAM" id="SSF57362">
    <property type="entry name" value="BPTI-like"/>
    <property type="match status" value="1"/>
</dbReference>
<dbReference type="SMART" id="SM00131">
    <property type="entry name" value="KU"/>
    <property type="match status" value="1"/>
</dbReference>
<feature type="disulfide bond" evidence="15">
    <location>
        <begin position="1263"/>
        <end position="1272"/>
    </location>
</feature>
<dbReference type="SMART" id="SM00308">
    <property type="entry name" value="LH2"/>
    <property type="match status" value="1"/>
</dbReference>
<dbReference type="InterPro" id="IPR014716">
    <property type="entry name" value="Fibrinogen_a/b/g_C_1"/>
</dbReference>
<protein>
    <submittedName>
        <fullName evidence="22">Uncharacterized protein</fullName>
    </submittedName>
</protein>
<dbReference type="InterPro" id="IPR036392">
    <property type="entry name" value="PLAT/LH2_dom_sf"/>
</dbReference>
<organism evidence="22 23">
    <name type="scientific">Desmophyllum pertusum</name>
    <dbReference type="NCBI Taxonomy" id="174260"/>
    <lineage>
        <taxon>Eukaryota</taxon>
        <taxon>Metazoa</taxon>
        <taxon>Cnidaria</taxon>
        <taxon>Anthozoa</taxon>
        <taxon>Hexacorallia</taxon>
        <taxon>Scleractinia</taxon>
        <taxon>Caryophylliina</taxon>
        <taxon>Caryophylliidae</taxon>
        <taxon>Desmophyllum</taxon>
    </lineage>
</organism>
<dbReference type="OrthoDB" id="5976200at2759"/>
<keyword evidence="7" id="KW-0732">Signal</keyword>
<comment type="caution">
    <text evidence="15">Lacks conserved residue(s) required for the propagation of feature annotation.</text>
</comment>
<comment type="caution">
    <text evidence="22">The sequence shown here is derived from an EMBL/GenBank/DDBJ whole genome shotgun (WGS) entry which is preliminary data.</text>
</comment>
<keyword evidence="13" id="KW-0325">Glycoprotein</keyword>